<accession>A0ABY9YU61</accession>
<dbReference type="PANTHER" id="PTHR46825:SF12">
    <property type="entry name" value="PENICILLIN-BINDING PROTEIN 4"/>
    <property type="match status" value="1"/>
</dbReference>
<dbReference type="Pfam" id="PF00144">
    <property type="entry name" value="Beta-lactamase"/>
    <property type="match status" value="1"/>
</dbReference>
<evidence type="ECO:0000313" key="3">
    <source>
        <dbReference type="Proteomes" id="UP001302072"/>
    </source>
</evidence>
<reference evidence="2 3" key="1">
    <citation type="submission" date="2022-12" db="EMBL/GenBank/DDBJ databases">
        <title>Two new species, Stenotrophomonas aracearum and Stenotrophomonas oahuensis, isolated from Anthurium (Araceae family) in Hawaii.</title>
        <authorList>
            <person name="Chunag S.C."/>
            <person name="Dobhal S."/>
            <person name="Alvarez A."/>
            <person name="Arif M."/>
        </authorList>
    </citation>
    <scope>NUCLEOTIDE SEQUENCE [LARGE SCALE GENOMIC DNA]</scope>
    <source>
        <strain evidence="2 3">A5586</strain>
    </source>
</reference>
<dbReference type="EMBL" id="CP115541">
    <property type="protein sequence ID" value="WNH54407.1"/>
    <property type="molecule type" value="Genomic_DNA"/>
</dbReference>
<dbReference type="InterPro" id="IPR012338">
    <property type="entry name" value="Beta-lactam/transpept-like"/>
</dbReference>
<name>A0ABY9YU61_9GAMM</name>
<keyword evidence="2" id="KW-0378">Hydrolase</keyword>
<proteinExistence type="predicted"/>
<organism evidence="2 3">
    <name type="scientific">Stenotrophomonas oahuensis</name>
    <dbReference type="NCBI Taxonomy" id="3003271"/>
    <lineage>
        <taxon>Bacteria</taxon>
        <taxon>Pseudomonadati</taxon>
        <taxon>Pseudomonadota</taxon>
        <taxon>Gammaproteobacteria</taxon>
        <taxon>Lysobacterales</taxon>
        <taxon>Lysobacteraceae</taxon>
        <taxon>Stenotrophomonas</taxon>
    </lineage>
</organism>
<dbReference type="RefSeq" id="WP_311193503.1">
    <property type="nucleotide sequence ID" value="NZ_CP115541.1"/>
</dbReference>
<dbReference type="InterPro" id="IPR050491">
    <property type="entry name" value="AmpC-like"/>
</dbReference>
<evidence type="ECO:0000313" key="2">
    <source>
        <dbReference type="EMBL" id="WNH54407.1"/>
    </source>
</evidence>
<dbReference type="GO" id="GO:0016787">
    <property type="term" value="F:hydrolase activity"/>
    <property type="evidence" value="ECO:0007669"/>
    <property type="project" value="UniProtKB-KW"/>
</dbReference>
<feature type="domain" description="Beta-lactamase-related" evidence="1">
    <location>
        <begin position="43"/>
        <end position="368"/>
    </location>
</feature>
<protein>
    <submittedName>
        <fullName evidence="2">Serine hydrolase</fullName>
    </submittedName>
</protein>
<sequence>MASVLTIGLLIPQVAAADDAPAFSTALRRQLVLDTAPDQRFSIEERMRHYGVPGVSVAVVENCRVVEARGFGSATVDGRPVDAHTRFAAGSVSKVVASVGALALVQTGQLSLDEDISTQLRHWQLPRQGEFADSNVTLRNLLTHSAGLNVAGFKGYPRDQPLPSLEQILDGTAPANTPAVRIEAEPGKAWRYSGGGFVLTQLLMEDTTQQKFAPLMRDTVLAPAGMKESTYQQPLDAASARQAATGTLADGTPIPGGWRVYPEQAAAGLWSTPSDLARLGIDLVHSLRGKPGVLDTDMAKQMMQRQIGNWGLGVEVSPEGKPRKFSHTGAPVGYRTLWLMYPDTCQGAAIMTNADEGMTLTHEIARALADTWRWPDAAPSSMVTTSALTPEISARFVGEYQLRDFPAERFEVTVQPEGHLGWSRKGRGLRDLVAKGPMELVSPDSGMRLVATGEPSAQADTLELHFPGGVNVALRVKEGSR</sequence>
<evidence type="ECO:0000259" key="1">
    <source>
        <dbReference type="Pfam" id="PF00144"/>
    </source>
</evidence>
<gene>
    <name evidence="2" type="ORF">PDM29_09055</name>
</gene>
<dbReference type="Gene3D" id="3.40.710.10">
    <property type="entry name" value="DD-peptidase/beta-lactamase superfamily"/>
    <property type="match status" value="1"/>
</dbReference>
<dbReference type="InterPro" id="IPR001466">
    <property type="entry name" value="Beta-lactam-related"/>
</dbReference>
<dbReference type="SUPFAM" id="SSF56601">
    <property type="entry name" value="beta-lactamase/transpeptidase-like"/>
    <property type="match status" value="1"/>
</dbReference>
<keyword evidence="3" id="KW-1185">Reference proteome</keyword>
<dbReference type="PANTHER" id="PTHR46825">
    <property type="entry name" value="D-ALANYL-D-ALANINE-CARBOXYPEPTIDASE/ENDOPEPTIDASE AMPH"/>
    <property type="match status" value="1"/>
</dbReference>
<dbReference type="Proteomes" id="UP001302072">
    <property type="component" value="Chromosome"/>
</dbReference>